<dbReference type="PROSITE" id="PS50878">
    <property type="entry name" value="RT_POL"/>
    <property type="match status" value="1"/>
</dbReference>
<dbReference type="CDD" id="cd01647">
    <property type="entry name" value="RT_LTR"/>
    <property type="match status" value="1"/>
</dbReference>
<sequence>MGHIKPACPRKDVTCYACDNGSQAFFQQPARSQVPIQQSKGTPTKKEEVPKAKGRACQITSEEAREDPNVVTGTFLVNSRPAHILFDSGASDSFVSYEFAHSFQIVCFVLAQPFHVDTAGSISLLADKVYRDCVIEIEGYTFLANLIPISLPSFDIILDMDWLSKNHAELLCYQKIVRIPIEGENPIYIYGEQRLLKIISFLKARKFISKGCSIYLAYTVDVLNEEKKTVNDVLVANEYPDVFPNDLHGLPPDRQVEFRIDLVPGAAPIAKTPYCLAPAEMKEMMIQLQELLDKGFIRLSTSPWGAPVLFVNKKDGSMRMCIDYRELNKVTIKNKYPLPRIDDLFDQLQGVSYFSKIDLRSGYHQFKVHEQDVPKTAFRTRYGHYEFLVMSFGLTDAPAIFMDMMNRVCRPMLDKSVIVFINDILIYSKSEANHAIHILQFLGHVISSDGVSVDPIKIEAIQNWEVPRNASEIRSFLGLARYYRRFIKDFSRIVVPLTSLTQKEVKFEWGEAQEKAFSTLKDLLTHAPILSLPEGDDDFSVYSDASRLGLGCVLMQPGKVIAYAPRQMKDYEKNYPTHDLELAAVVFALKLWRHYLFGTKC</sequence>
<name>A0A9R1UWW0_LACSA</name>
<dbReference type="Gene3D" id="3.30.70.270">
    <property type="match status" value="2"/>
</dbReference>
<dbReference type="Pfam" id="PF17919">
    <property type="entry name" value="RT_RNaseH_2"/>
    <property type="match status" value="1"/>
</dbReference>
<accession>A0A9R1UWW0</accession>
<dbReference type="InterPro" id="IPR041577">
    <property type="entry name" value="RT_RNaseH_2"/>
</dbReference>
<dbReference type="InterPro" id="IPR053134">
    <property type="entry name" value="RNA-dir_DNA_polymerase"/>
</dbReference>
<evidence type="ECO:0000259" key="2">
    <source>
        <dbReference type="PROSITE" id="PS50878"/>
    </source>
</evidence>
<proteinExistence type="predicted"/>
<feature type="region of interest" description="Disordered" evidence="1">
    <location>
        <begin position="29"/>
        <end position="49"/>
    </location>
</feature>
<organism evidence="3 4">
    <name type="scientific">Lactuca sativa</name>
    <name type="common">Garden lettuce</name>
    <dbReference type="NCBI Taxonomy" id="4236"/>
    <lineage>
        <taxon>Eukaryota</taxon>
        <taxon>Viridiplantae</taxon>
        <taxon>Streptophyta</taxon>
        <taxon>Embryophyta</taxon>
        <taxon>Tracheophyta</taxon>
        <taxon>Spermatophyta</taxon>
        <taxon>Magnoliopsida</taxon>
        <taxon>eudicotyledons</taxon>
        <taxon>Gunneridae</taxon>
        <taxon>Pentapetalae</taxon>
        <taxon>asterids</taxon>
        <taxon>campanulids</taxon>
        <taxon>Asterales</taxon>
        <taxon>Asteraceae</taxon>
        <taxon>Cichorioideae</taxon>
        <taxon>Cichorieae</taxon>
        <taxon>Lactucinae</taxon>
        <taxon>Lactuca</taxon>
    </lineage>
</organism>
<dbReference type="FunFam" id="3.30.70.270:FF:000020">
    <property type="entry name" value="Transposon Tf2-6 polyprotein-like Protein"/>
    <property type="match status" value="1"/>
</dbReference>
<dbReference type="PANTHER" id="PTHR24559:SF427">
    <property type="entry name" value="RNA-DIRECTED DNA POLYMERASE"/>
    <property type="match status" value="1"/>
</dbReference>
<dbReference type="AlphaFoldDB" id="A0A9R1UWW0"/>
<dbReference type="SUPFAM" id="SSF56672">
    <property type="entry name" value="DNA/RNA polymerases"/>
    <property type="match status" value="1"/>
</dbReference>
<dbReference type="Gene3D" id="3.10.10.10">
    <property type="entry name" value="HIV Type 1 Reverse Transcriptase, subunit A, domain 1"/>
    <property type="match status" value="1"/>
</dbReference>
<dbReference type="SUPFAM" id="SSF50630">
    <property type="entry name" value="Acid proteases"/>
    <property type="match status" value="1"/>
</dbReference>
<dbReference type="Proteomes" id="UP000235145">
    <property type="component" value="Unassembled WGS sequence"/>
</dbReference>
<dbReference type="Pfam" id="PF00078">
    <property type="entry name" value="RVT_1"/>
    <property type="match status" value="1"/>
</dbReference>
<keyword evidence="4" id="KW-1185">Reference proteome</keyword>
<dbReference type="InterPro" id="IPR021109">
    <property type="entry name" value="Peptidase_aspartic_dom_sf"/>
</dbReference>
<evidence type="ECO:0000313" key="3">
    <source>
        <dbReference type="EMBL" id="KAJ0195301.1"/>
    </source>
</evidence>
<reference evidence="3 4" key="1">
    <citation type="journal article" date="2017" name="Nat. Commun.">
        <title>Genome assembly with in vitro proximity ligation data and whole-genome triplication in lettuce.</title>
        <authorList>
            <person name="Reyes-Chin-Wo S."/>
            <person name="Wang Z."/>
            <person name="Yang X."/>
            <person name="Kozik A."/>
            <person name="Arikit S."/>
            <person name="Song C."/>
            <person name="Xia L."/>
            <person name="Froenicke L."/>
            <person name="Lavelle D.O."/>
            <person name="Truco M.J."/>
            <person name="Xia R."/>
            <person name="Zhu S."/>
            <person name="Xu C."/>
            <person name="Xu H."/>
            <person name="Xu X."/>
            <person name="Cox K."/>
            <person name="Korf I."/>
            <person name="Meyers B.C."/>
            <person name="Michelmore R.W."/>
        </authorList>
    </citation>
    <scope>NUCLEOTIDE SEQUENCE [LARGE SCALE GENOMIC DNA]</scope>
    <source>
        <strain evidence="4">cv. Salinas</strain>
        <tissue evidence="3">Seedlings</tissue>
    </source>
</reference>
<dbReference type="InterPro" id="IPR043128">
    <property type="entry name" value="Rev_trsase/Diguanyl_cyclase"/>
</dbReference>
<dbReference type="Gene3D" id="2.40.70.10">
    <property type="entry name" value="Acid Proteases"/>
    <property type="match status" value="1"/>
</dbReference>
<evidence type="ECO:0000256" key="1">
    <source>
        <dbReference type="SAM" id="MobiDB-lite"/>
    </source>
</evidence>
<feature type="compositionally biased region" description="Polar residues" evidence="1">
    <location>
        <begin position="29"/>
        <end position="42"/>
    </location>
</feature>
<dbReference type="EMBL" id="NBSK02000007">
    <property type="protein sequence ID" value="KAJ0195301.1"/>
    <property type="molecule type" value="Genomic_DNA"/>
</dbReference>
<dbReference type="PANTHER" id="PTHR24559">
    <property type="entry name" value="TRANSPOSON TY3-I GAG-POL POLYPROTEIN"/>
    <property type="match status" value="1"/>
</dbReference>
<dbReference type="InterPro" id="IPR043502">
    <property type="entry name" value="DNA/RNA_pol_sf"/>
</dbReference>
<dbReference type="InterPro" id="IPR000477">
    <property type="entry name" value="RT_dom"/>
</dbReference>
<evidence type="ECO:0000313" key="4">
    <source>
        <dbReference type="Proteomes" id="UP000235145"/>
    </source>
</evidence>
<protein>
    <recommendedName>
        <fullName evidence="2">Reverse transcriptase domain-containing protein</fullName>
    </recommendedName>
</protein>
<gene>
    <name evidence="3" type="ORF">LSAT_V11C700369420</name>
</gene>
<feature type="domain" description="Reverse transcriptase" evidence="2">
    <location>
        <begin position="292"/>
        <end position="481"/>
    </location>
</feature>
<dbReference type="Pfam" id="PF08284">
    <property type="entry name" value="RVP_2"/>
    <property type="match status" value="1"/>
</dbReference>
<dbReference type="CDD" id="cd00303">
    <property type="entry name" value="retropepsin_like"/>
    <property type="match status" value="1"/>
</dbReference>
<comment type="caution">
    <text evidence="3">The sequence shown here is derived from an EMBL/GenBank/DDBJ whole genome shotgun (WGS) entry which is preliminary data.</text>
</comment>